<feature type="region of interest" description="Disordered" evidence="1">
    <location>
        <begin position="1"/>
        <end position="24"/>
    </location>
</feature>
<dbReference type="PANTHER" id="PTHR47331:SF6">
    <property type="entry name" value="DOUBLECORTIN DOMAIN-CONTAINING PROTEIN"/>
    <property type="match status" value="1"/>
</dbReference>
<dbReference type="EMBL" id="JAINUF010000004">
    <property type="protein sequence ID" value="KAJ8364935.1"/>
    <property type="molecule type" value="Genomic_DNA"/>
</dbReference>
<dbReference type="AlphaFoldDB" id="A0A9Q1FSH6"/>
<accession>A0A9Q1FSH6</accession>
<evidence type="ECO:0000256" key="1">
    <source>
        <dbReference type="SAM" id="MobiDB-lite"/>
    </source>
</evidence>
<evidence type="ECO:0000313" key="3">
    <source>
        <dbReference type="Proteomes" id="UP001152622"/>
    </source>
</evidence>
<comment type="caution">
    <text evidence="2">The sequence shown here is derived from an EMBL/GenBank/DDBJ whole genome shotgun (WGS) entry which is preliminary data.</text>
</comment>
<protein>
    <submittedName>
        <fullName evidence="2">Uncharacterized protein</fullName>
    </submittedName>
</protein>
<dbReference type="Proteomes" id="UP001152622">
    <property type="component" value="Chromosome 4"/>
</dbReference>
<name>A0A9Q1FSH6_SYNKA</name>
<proteinExistence type="predicted"/>
<evidence type="ECO:0000313" key="2">
    <source>
        <dbReference type="EMBL" id="KAJ8364935.1"/>
    </source>
</evidence>
<reference evidence="2" key="1">
    <citation type="journal article" date="2023" name="Science">
        <title>Genome structures resolve the early diversification of teleost fishes.</title>
        <authorList>
            <person name="Parey E."/>
            <person name="Louis A."/>
            <person name="Montfort J."/>
            <person name="Bouchez O."/>
            <person name="Roques C."/>
            <person name="Iampietro C."/>
            <person name="Lluch J."/>
            <person name="Castinel A."/>
            <person name="Donnadieu C."/>
            <person name="Desvignes T."/>
            <person name="Floi Bucao C."/>
            <person name="Jouanno E."/>
            <person name="Wen M."/>
            <person name="Mejri S."/>
            <person name="Dirks R."/>
            <person name="Jansen H."/>
            <person name="Henkel C."/>
            <person name="Chen W.J."/>
            <person name="Zahm M."/>
            <person name="Cabau C."/>
            <person name="Klopp C."/>
            <person name="Thompson A.W."/>
            <person name="Robinson-Rechavi M."/>
            <person name="Braasch I."/>
            <person name="Lecointre G."/>
            <person name="Bobe J."/>
            <person name="Postlethwait J.H."/>
            <person name="Berthelot C."/>
            <person name="Roest Crollius H."/>
            <person name="Guiguen Y."/>
        </authorList>
    </citation>
    <scope>NUCLEOTIDE SEQUENCE</scope>
    <source>
        <strain evidence="2">WJC10195</strain>
    </source>
</reference>
<feature type="compositionally biased region" description="Low complexity" evidence="1">
    <location>
        <begin position="14"/>
        <end position="24"/>
    </location>
</feature>
<keyword evidence="3" id="KW-1185">Reference proteome</keyword>
<sequence length="509" mass="57175">MAEKESSTYETRSRASVSTSMSSTGAAAAVARAKVEAAKVRVSFAEKEMKMKLEKAKIEATLELLTIQKEAAAAVAEAEILEAATADFDSDKQRELGDLLMELLTAKAEGYLPGLAFLDTSRGIIPIVQKLPHNLQEKWIYRGSKYKQQHNVPFPPFSVFVDFVCHEARTRNDPSFDLTMSSTGPPKPNRLPLRHNNQRAAISVHKTHVTPSGSSHSFATTVNTSGAPRKFDELVRQCPLHKKPHSLQKCRGFREKSLEERKAFLKEHGICFRCCGPSAHLARNCKMDIKCTECDSEGHVTALHPGPAPWTPTEPITDLSGEGEDGSSFDVTSKCTQPCPNRFVVKERFSNTLPPVYSEWCLSDTPTCDKEEDHLGCSLSENYKDEVNSWVAPLPFKAKRRRLPNNRSQVFHRLSSLRRNFDRKPEMRDHFLSFMEKIFQNKHAEVAPPLRKNEECWYLPIFGVYHPKKPGQIRVVFDSSAQHDGVSLNNVLLSGPDFNNILLGVLIRF</sequence>
<gene>
    <name evidence="2" type="ORF">SKAU_G00137660</name>
</gene>
<dbReference type="OrthoDB" id="6122721at2759"/>
<organism evidence="2 3">
    <name type="scientific">Synaphobranchus kaupii</name>
    <name type="common">Kaup's arrowtooth eel</name>
    <dbReference type="NCBI Taxonomy" id="118154"/>
    <lineage>
        <taxon>Eukaryota</taxon>
        <taxon>Metazoa</taxon>
        <taxon>Chordata</taxon>
        <taxon>Craniata</taxon>
        <taxon>Vertebrata</taxon>
        <taxon>Euteleostomi</taxon>
        <taxon>Actinopterygii</taxon>
        <taxon>Neopterygii</taxon>
        <taxon>Teleostei</taxon>
        <taxon>Anguilliformes</taxon>
        <taxon>Synaphobranchidae</taxon>
        <taxon>Synaphobranchus</taxon>
    </lineage>
</organism>
<dbReference type="PANTHER" id="PTHR47331">
    <property type="entry name" value="PHD-TYPE DOMAIN-CONTAINING PROTEIN"/>
    <property type="match status" value="1"/>
</dbReference>
<feature type="compositionally biased region" description="Basic and acidic residues" evidence="1">
    <location>
        <begin position="1"/>
        <end position="13"/>
    </location>
</feature>